<dbReference type="PANTHER" id="PTHR32039">
    <property type="entry name" value="MAGNESIUM-CHELATASE SUBUNIT CHLI"/>
    <property type="match status" value="1"/>
</dbReference>
<dbReference type="InterPro" id="IPR027417">
    <property type="entry name" value="P-loop_NTPase"/>
</dbReference>
<dbReference type="GO" id="GO:0005524">
    <property type="term" value="F:ATP binding"/>
    <property type="evidence" value="ECO:0007669"/>
    <property type="project" value="UniProtKB-KW"/>
</dbReference>
<dbReference type="SUPFAM" id="SSF52540">
    <property type="entry name" value="P-loop containing nucleoside triphosphate hydrolases"/>
    <property type="match status" value="1"/>
</dbReference>
<gene>
    <name evidence="5" type="ORF">COS33_01330</name>
</gene>
<evidence type="ECO:0000259" key="4">
    <source>
        <dbReference type="SMART" id="SM00382"/>
    </source>
</evidence>
<dbReference type="Pfam" id="PF13335">
    <property type="entry name" value="Mg_chelatase_C"/>
    <property type="match status" value="1"/>
</dbReference>
<dbReference type="AlphaFoldDB" id="A0A2M7CQ30"/>
<dbReference type="InterPro" id="IPR004482">
    <property type="entry name" value="Mg_chelat-rel"/>
</dbReference>
<evidence type="ECO:0000256" key="1">
    <source>
        <dbReference type="ARBA" id="ARBA00006354"/>
    </source>
</evidence>
<proteinExistence type="inferred from homology"/>
<dbReference type="Proteomes" id="UP000230595">
    <property type="component" value="Unassembled WGS sequence"/>
</dbReference>
<dbReference type="Pfam" id="PF13541">
    <property type="entry name" value="ChlI"/>
    <property type="match status" value="1"/>
</dbReference>
<evidence type="ECO:0000313" key="5">
    <source>
        <dbReference type="EMBL" id="PIV31790.1"/>
    </source>
</evidence>
<keyword evidence="2" id="KW-0547">Nucleotide-binding</keyword>
<accession>A0A2M7CQ30</accession>
<dbReference type="InterPro" id="IPR045006">
    <property type="entry name" value="CHLI-like"/>
</dbReference>
<protein>
    <submittedName>
        <fullName evidence="5">Magnesium chelatase</fullName>
    </submittedName>
</protein>
<dbReference type="PANTHER" id="PTHR32039:SF7">
    <property type="entry name" value="COMPETENCE PROTEIN COMM"/>
    <property type="match status" value="1"/>
</dbReference>
<feature type="domain" description="AAA+ ATPase" evidence="4">
    <location>
        <begin position="219"/>
        <end position="403"/>
    </location>
</feature>
<evidence type="ECO:0000256" key="2">
    <source>
        <dbReference type="ARBA" id="ARBA00022741"/>
    </source>
</evidence>
<comment type="caution">
    <text evidence="5">The sequence shown here is derived from an EMBL/GenBank/DDBJ whole genome shotgun (WGS) entry which is preliminary data.</text>
</comment>
<dbReference type="EMBL" id="PEUH01000029">
    <property type="protein sequence ID" value="PIV31790.1"/>
    <property type="molecule type" value="Genomic_DNA"/>
</dbReference>
<dbReference type="Pfam" id="PF01078">
    <property type="entry name" value="Mg_chelatase"/>
    <property type="match status" value="1"/>
</dbReference>
<dbReference type="InterPro" id="IPR014721">
    <property type="entry name" value="Ribsml_uS5_D2-typ_fold_subgr"/>
</dbReference>
<dbReference type="PRINTS" id="PR01657">
    <property type="entry name" value="MCMFAMILY"/>
</dbReference>
<dbReference type="SUPFAM" id="SSF54211">
    <property type="entry name" value="Ribosomal protein S5 domain 2-like"/>
    <property type="match status" value="1"/>
</dbReference>
<dbReference type="SMART" id="SM00382">
    <property type="entry name" value="AAA"/>
    <property type="match status" value="1"/>
</dbReference>
<dbReference type="Gene3D" id="3.40.50.300">
    <property type="entry name" value="P-loop containing nucleotide triphosphate hydrolases"/>
    <property type="match status" value="1"/>
</dbReference>
<comment type="similarity">
    <text evidence="1">Belongs to the Mg-chelatase subunits D/I family. ComM subfamily.</text>
</comment>
<dbReference type="InterPro" id="IPR001208">
    <property type="entry name" value="MCM_dom"/>
</dbReference>
<dbReference type="InterPro" id="IPR025158">
    <property type="entry name" value="Mg_chelat-rel_C"/>
</dbReference>
<dbReference type="InterPro" id="IPR003593">
    <property type="entry name" value="AAA+_ATPase"/>
</dbReference>
<organism evidence="5 6">
    <name type="scientific">Candidatus Wolfebacteria bacterium CG02_land_8_20_14_3_00_37_12</name>
    <dbReference type="NCBI Taxonomy" id="1975066"/>
    <lineage>
        <taxon>Bacteria</taxon>
        <taxon>Candidatus Wolfeibacteriota</taxon>
    </lineage>
</organism>
<sequence>MAKNFSKVYSAELEGIDARLIEVETDINVGLHSFNIVGLADKALKEAKERVSSALKNSGIKPPTKENRKITVNLAPADIKKAGSQYDLAIAIGYLLATKQIKNFETKDKIFIGELSLDGELRQVSGSLSVSRLAKKLGFKFLFLPKENAAEAAIIKGINIVPVSNLIELIDFLEERKEMVFQKPFKIEFNPIDEELLISIADIKGQESAKRALTVAAAGGHNILMFGPPGAGKTMLAQALVSILPSPSLDEIIETTQIYSAAGALGNNPFVNFRPFRAPHHSASMVSVIGGGANPKPGEISLAHRGVLFLDEIPEFRRDLLESLRQPLESGNVCISRAKGSLDFPAKFSLVAAMNPCPCGYFGVETPEKECQCTANEVFRYQKKISGPLLDRIDIQIEVPRIRIEELRKEPLSRDNNINKKIKDMVLKAREIQKNRFAKIKPKIYLNSEMSSKMVDEIIALADDAEPILKNIMEKSFISARGYYRVLKIAQTIADLENSEKVRGNHLAEAFQYRVREKG</sequence>
<dbReference type="Gene3D" id="3.30.230.10">
    <property type="match status" value="1"/>
</dbReference>
<name>A0A2M7CQ30_9BACT</name>
<evidence type="ECO:0000256" key="3">
    <source>
        <dbReference type="ARBA" id="ARBA00022840"/>
    </source>
</evidence>
<dbReference type="InterPro" id="IPR020568">
    <property type="entry name" value="Ribosomal_Su5_D2-typ_SF"/>
</dbReference>
<dbReference type="GO" id="GO:0003677">
    <property type="term" value="F:DNA binding"/>
    <property type="evidence" value="ECO:0007669"/>
    <property type="project" value="InterPro"/>
</dbReference>
<dbReference type="InterPro" id="IPR000523">
    <property type="entry name" value="Mg_chelatse_chII-like_cat_dom"/>
</dbReference>
<reference evidence="6" key="1">
    <citation type="submission" date="2017-09" db="EMBL/GenBank/DDBJ databases">
        <title>Depth-based differentiation of microbial function through sediment-hosted aquifers and enrichment of novel symbionts in the deep terrestrial subsurface.</title>
        <authorList>
            <person name="Probst A.J."/>
            <person name="Ladd B."/>
            <person name="Jarett J.K."/>
            <person name="Geller-Mcgrath D.E."/>
            <person name="Sieber C.M.K."/>
            <person name="Emerson J.B."/>
            <person name="Anantharaman K."/>
            <person name="Thomas B.C."/>
            <person name="Malmstrom R."/>
            <person name="Stieglmeier M."/>
            <person name="Klingl A."/>
            <person name="Woyke T."/>
            <person name="Ryan C.M."/>
            <person name="Banfield J.F."/>
        </authorList>
    </citation>
    <scope>NUCLEOTIDE SEQUENCE [LARGE SCALE GENOMIC DNA]</scope>
</reference>
<dbReference type="CDD" id="cd00009">
    <property type="entry name" value="AAA"/>
    <property type="match status" value="1"/>
</dbReference>
<dbReference type="NCBIfam" id="TIGR00368">
    <property type="entry name" value="YifB family Mg chelatase-like AAA ATPase"/>
    <property type="match status" value="1"/>
</dbReference>
<evidence type="ECO:0000313" key="6">
    <source>
        <dbReference type="Proteomes" id="UP000230595"/>
    </source>
</evidence>
<keyword evidence="3" id="KW-0067">ATP-binding</keyword>